<protein>
    <recommendedName>
        <fullName evidence="2">histidine kinase</fullName>
        <ecNumber evidence="2">2.7.13.3</ecNumber>
    </recommendedName>
</protein>
<sequence length="860" mass="96864">MSKELNFRVSAKTARLIGRENVSAADGAISELVKNSYDADAAVSVVAFLSRYRSLPQTLPAEEHRWLLQRHPEMAIYFEIKEKAFAVRPDLPEQDREILETAVLRIRDLFILDNGKGMSADAIIHSWMVIGTNFKEKNDLSDGGRTRTGAKGIGRFALDRLGEKSLVASRAFSQSGILEGLTWSVDWGAFEDEGAVLDDIKAVLDEGTDDFTTIVKRLLGIQQIASALRQTSEAEEEITQPVIWETGTCIQISLLRDDWNETGIENLRHALGLLVPPDEQASFRIVMFDESHPGEDVEVTSEVLQDFDYKIEATVRETGNVEISIWRNELDTSKLSDPLFERREMKKFPFNRESFSKQPVEYTKTLAELFGAKNKELLGAAKQIGPFSVKLRFYKLTLGGKDDQRKYPYRAFQPGPRKDWLDRFAGIKIYRDNFFVRPYGEVGSRAFDWLGLGGRRAANPVQPSRKTWPVSPQNISGTISISRKANAKLGDQSNREAIIENDEFNAFREIVLRLIREFELDRSTILANLLGLYNEENGSEDLRREGERIAELVVQAAENAGKSKQSTPPKLATAPDYERLTLSRTVKVQKQELEEKLEELMALQSLATLGTVLVSFTHEMGHMQNAMGSRSKALAEILEPFIPREVAAKEKPAFNPYVMLDEWAGEDKKVKQWFSFVLNSVRPERRRRKHINLRDHLSGLPSEWEGFLKPRHVQLQVTHDGVPDATILAFEIELDSIFHNLILNSVEAFMEDDRPQTSRIITLHTSLETGKDFVIEYSDNGPGLDPSITRPNDIFEFGNTTKKSASGKTVGTGLGMWILESIVRKFGGIADVKSSTGNGFKIEIRLPASRVETNDGTTLH</sequence>
<organism evidence="4 5">
    <name type="scientific">Rhizobium aouanii</name>
    <dbReference type="NCBI Taxonomy" id="3118145"/>
    <lineage>
        <taxon>Bacteria</taxon>
        <taxon>Pseudomonadati</taxon>
        <taxon>Pseudomonadota</taxon>
        <taxon>Alphaproteobacteria</taxon>
        <taxon>Hyphomicrobiales</taxon>
        <taxon>Rhizobiaceae</taxon>
        <taxon>Rhizobium/Agrobacterium group</taxon>
        <taxon>Rhizobium</taxon>
    </lineage>
</organism>
<dbReference type="SUPFAM" id="SSF55874">
    <property type="entry name" value="ATPase domain of HSP90 chaperone/DNA topoisomerase II/histidine kinase"/>
    <property type="match status" value="2"/>
</dbReference>
<evidence type="ECO:0000313" key="5">
    <source>
        <dbReference type="Proteomes" id="UP001531129"/>
    </source>
</evidence>
<dbReference type="RefSeq" id="WP_335912005.1">
    <property type="nucleotide sequence ID" value="NZ_JBAMYB010000004.1"/>
</dbReference>
<dbReference type="InterPro" id="IPR005467">
    <property type="entry name" value="His_kinase_dom"/>
</dbReference>
<dbReference type="PROSITE" id="PS50109">
    <property type="entry name" value="HIS_KIN"/>
    <property type="match status" value="1"/>
</dbReference>
<dbReference type="EMBL" id="JBAMYC010000004">
    <property type="protein sequence ID" value="MEI1248249.1"/>
    <property type="molecule type" value="Genomic_DNA"/>
</dbReference>
<dbReference type="InterPro" id="IPR004358">
    <property type="entry name" value="Sig_transdc_His_kin-like_C"/>
</dbReference>
<name>A0ABU8CHG0_9HYPH</name>
<feature type="domain" description="Histidine kinase" evidence="3">
    <location>
        <begin position="615"/>
        <end position="850"/>
    </location>
</feature>
<dbReference type="InterPro" id="IPR036890">
    <property type="entry name" value="HATPase_C_sf"/>
</dbReference>
<dbReference type="Pfam" id="PF02518">
    <property type="entry name" value="HATPase_c"/>
    <property type="match status" value="1"/>
</dbReference>
<evidence type="ECO:0000256" key="1">
    <source>
        <dbReference type="ARBA" id="ARBA00000085"/>
    </source>
</evidence>
<dbReference type="Proteomes" id="UP001531129">
    <property type="component" value="Unassembled WGS sequence"/>
</dbReference>
<evidence type="ECO:0000313" key="4">
    <source>
        <dbReference type="EMBL" id="MEI1248249.1"/>
    </source>
</evidence>
<dbReference type="EC" id="2.7.13.3" evidence="2"/>
<proteinExistence type="predicted"/>
<dbReference type="PRINTS" id="PR00344">
    <property type="entry name" value="BCTRLSENSOR"/>
</dbReference>
<dbReference type="GO" id="GO:0005524">
    <property type="term" value="F:ATP binding"/>
    <property type="evidence" value="ECO:0007669"/>
    <property type="project" value="UniProtKB-KW"/>
</dbReference>
<dbReference type="PANTHER" id="PTHR43065">
    <property type="entry name" value="SENSOR HISTIDINE KINASE"/>
    <property type="match status" value="1"/>
</dbReference>
<gene>
    <name evidence="4" type="ORF">V8Q02_09445</name>
</gene>
<comment type="catalytic activity">
    <reaction evidence="1">
        <text>ATP + protein L-histidine = ADP + protein N-phospho-L-histidine.</text>
        <dbReference type="EC" id="2.7.13.3"/>
    </reaction>
</comment>
<dbReference type="SMART" id="SM00387">
    <property type="entry name" value="HATPase_c"/>
    <property type="match status" value="1"/>
</dbReference>
<dbReference type="Pfam" id="PF13589">
    <property type="entry name" value="HATPase_c_3"/>
    <property type="match status" value="1"/>
</dbReference>
<comment type="caution">
    <text evidence="4">The sequence shown here is derived from an EMBL/GenBank/DDBJ whole genome shotgun (WGS) entry which is preliminary data.</text>
</comment>
<evidence type="ECO:0000256" key="2">
    <source>
        <dbReference type="ARBA" id="ARBA00012438"/>
    </source>
</evidence>
<keyword evidence="4" id="KW-0067">ATP-binding</keyword>
<evidence type="ECO:0000259" key="3">
    <source>
        <dbReference type="PROSITE" id="PS50109"/>
    </source>
</evidence>
<keyword evidence="4" id="KW-0547">Nucleotide-binding</keyword>
<keyword evidence="5" id="KW-1185">Reference proteome</keyword>
<dbReference type="Gene3D" id="3.30.565.10">
    <property type="entry name" value="Histidine kinase-like ATPase, C-terminal domain"/>
    <property type="match status" value="2"/>
</dbReference>
<dbReference type="InterPro" id="IPR003594">
    <property type="entry name" value="HATPase_dom"/>
</dbReference>
<reference evidence="4 5" key="1">
    <citation type="submission" date="2024-01" db="EMBL/GenBank/DDBJ databases">
        <title>Draft genome sequences of three bacterial strains isolated from Acacia saligna represent a potential new species within the genus Rhizobium.</title>
        <authorList>
            <person name="Tambong J.T."/>
            <person name="Mnasri B."/>
        </authorList>
    </citation>
    <scope>NUCLEOTIDE SEQUENCE [LARGE SCALE GENOMIC DNA]</scope>
    <source>
        <strain evidence="4 5">1AS12I</strain>
    </source>
</reference>
<accession>A0ABU8CHG0</accession>